<dbReference type="GO" id="GO:0043248">
    <property type="term" value="P:proteasome assembly"/>
    <property type="evidence" value="ECO:0007669"/>
    <property type="project" value="InterPro"/>
</dbReference>
<feature type="compositionally biased region" description="Polar residues" evidence="1">
    <location>
        <begin position="1"/>
        <end position="17"/>
    </location>
</feature>
<sequence length="168" mass="17797">MDLLTASTTEQSASLPTTAVPGYSPITPITDRISIPPHTLFCHLTIFPSSPTRTNNTSSSPVSQGITSQPIIVHVTTAETQITPLSVFVYALPRMANVTSTTQPLATTLLGGQDSSSQESMELALRLARVLAKRTNRPVYVGATVGGYLGQVGAIEKVAAFVKESLDR</sequence>
<organism evidence="2 3">
    <name type="scientific">Lipomyces starkeyi NRRL Y-11557</name>
    <dbReference type="NCBI Taxonomy" id="675824"/>
    <lineage>
        <taxon>Eukaryota</taxon>
        <taxon>Fungi</taxon>
        <taxon>Dikarya</taxon>
        <taxon>Ascomycota</taxon>
        <taxon>Saccharomycotina</taxon>
        <taxon>Lipomycetes</taxon>
        <taxon>Lipomycetales</taxon>
        <taxon>Lipomycetaceae</taxon>
        <taxon>Lipomyces</taxon>
    </lineage>
</organism>
<evidence type="ECO:0000313" key="3">
    <source>
        <dbReference type="Proteomes" id="UP000094385"/>
    </source>
</evidence>
<feature type="region of interest" description="Disordered" evidence="1">
    <location>
        <begin position="1"/>
        <end position="21"/>
    </location>
</feature>
<protein>
    <submittedName>
        <fullName evidence="2">Uncharacterized protein</fullName>
    </submittedName>
</protein>
<evidence type="ECO:0000313" key="2">
    <source>
        <dbReference type="EMBL" id="ODQ72404.1"/>
    </source>
</evidence>
<dbReference type="EMBL" id="KV454295">
    <property type="protein sequence ID" value="ODQ72404.1"/>
    <property type="molecule type" value="Genomic_DNA"/>
</dbReference>
<keyword evidence="3" id="KW-1185">Reference proteome</keyword>
<proteinExistence type="predicted"/>
<accession>A0A1E3Q4I9</accession>
<evidence type="ECO:0000256" key="1">
    <source>
        <dbReference type="SAM" id="MobiDB-lite"/>
    </source>
</evidence>
<name>A0A1E3Q4I9_LIPST</name>
<dbReference type="Pfam" id="PF16093">
    <property type="entry name" value="PAC4"/>
    <property type="match status" value="1"/>
</dbReference>
<dbReference type="InterPro" id="IPR032157">
    <property type="entry name" value="PAC4"/>
</dbReference>
<dbReference type="AlphaFoldDB" id="A0A1E3Q4I9"/>
<dbReference type="Proteomes" id="UP000094385">
    <property type="component" value="Unassembled WGS sequence"/>
</dbReference>
<dbReference type="Gene3D" id="3.30.230.100">
    <property type="match status" value="1"/>
</dbReference>
<dbReference type="OrthoDB" id="10397433at2759"/>
<gene>
    <name evidence="2" type="ORF">LIPSTDRAFT_295086</name>
</gene>
<reference evidence="2 3" key="1">
    <citation type="journal article" date="2016" name="Proc. Natl. Acad. Sci. U.S.A.">
        <title>Comparative genomics of biotechnologically important yeasts.</title>
        <authorList>
            <person name="Riley R."/>
            <person name="Haridas S."/>
            <person name="Wolfe K.H."/>
            <person name="Lopes M.R."/>
            <person name="Hittinger C.T."/>
            <person name="Goeker M."/>
            <person name="Salamov A.A."/>
            <person name="Wisecaver J.H."/>
            <person name="Long T.M."/>
            <person name="Calvey C.H."/>
            <person name="Aerts A.L."/>
            <person name="Barry K.W."/>
            <person name="Choi C."/>
            <person name="Clum A."/>
            <person name="Coughlan A.Y."/>
            <person name="Deshpande S."/>
            <person name="Douglass A.P."/>
            <person name="Hanson S.J."/>
            <person name="Klenk H.-P."/>
            <person name="LaButti K.M."/>
            <person name="Lapidus A."/>
            <person name="Lindquist E.A."/>
            <person name="Lipzen A.M."/>
            <person name="Meier-Kolthoff J.P."/>
            <person name="Ohm R.A."/>
            <person name="Otillar R.P."/>
            <person name="Pangilinan J.L."/>
            <person name="Peng Y."/>
            <person name="Rokas A."/>
            <person name="Rosa C.A."/>
            <person name="Scheuner C."/>
            <person name="Sibirny A.A."/>
            <person name="Slot J.C."/>
            <person name="Stielow J.B."/>
            <person name="Sun H."/>
            <person name="Kurtzman C.P."/>
            <person name="Blackwell M."/>
            <person name="Grigoriev I.V."/>
            <person name="Jeffries T.W."/>
        </authorList>
    </citation>
    <scope>NUCLEOTIDE SEQUENCE [LARGE SCALE GENOMIC DNA]</scope>
    <source>
        <strain evidence="2 3">NRRL Y-11557</strain>
    </source>
</reference>